<protein>
    <recommendedName>
        <fullName evidence="1">Integrase catalytic domain-containing protein</fullName>
    </recommendedName>
</protein>
<dbReference type="GO" id="GO:0015074">
    <property type="term" value="P:DNA integration"/>
    <property type="evidence" value="ECO:0007669"/>
    <property type="project" value="InterPro"/>
</dbReference>
<dbReference type="SUPFAM" id="SSF53098">
    <property type="entry name" value="Ribonuclease H-like"/>
    <property type="match status" value="1"/>
</dbReference>
<evidence type="ECO:0000313" key="2">
    <source>
        <dbReference type="EMBL" id="TXG60738.1"/>
    </source>
</evidence>
<dbReference type="Proteomes" id="UP000323000">
    <property type="component" value="Chromosome 5"/>
</dbReference>
<organism evidence="2 3">
    <name type="scientific">Acer yangbiense</name>
    <dbReference type="NCBI Taxonomy" id="1000413"/>
    <lineage>
        <taxon>Eukaryota</taxon>
        <taxon>Viridiplantae</taxon>
        <taxon>Streptophyta</taxon>
        <taxon>Embryophyta</taxon>
        <taxon>Tracheophyta</taxon>
        <taxon>Spermatophyta</taxon>
        <taxon>Magnoliopsida</taxon>
        <taxon>eudicotyledons</taxon>
        <taxon>Gunneridae</taxon>
        <taxon>Pentapetalae</taxon>
        <taxon>rosids</taxon>
        <taxon>malvids</taxon>
        <taxon>Sapindales</taxon>
        <taxon>Sapindaceae</taxon>
        <taxon>Hippocastanoideae</taxon>
        <taxon>Acereae</taxon>
        <taxon>Acer</taxon>
    </lineage>
</organism>
<proteinExistence type="predicted"/>
<dbReference type="InterPro" id="IPR039537">
    <property type="entry name" value="Retrotran_Ty1/copia-like"/>
</dbReference>
<evidence type="ECO:0000313" key="3">
    <source>
        <dbReference type="Proteomes" id="UP000323000"/>
    </source>
</evidence>
<dbReference type="AlphaFoldDB" id="A0A5C7HVB9"/>
<reference evidence="3" key="1">
    <citation type="journal article" date="2019" name="Gigascience">
        <title>De novo genome assembly of the endangered Acer yangbiense, a plant species with extremely small populations endemic to Yunnan Province, China.</title>
        <authorList>
            <person name="Yang J."/>
            <person name="Wariss H.M."/>
            <person name="Tao L."/>
            <person name="Zhang R."/>
            <person name="Yun Q."/>
            <person name="Hollingsworth P."/>
            <person name="Dao Z."/>
            <person name="Luo G."/>
            <person name="Guo H."/>
            <person name="Ma Y."/>
            <person name="Sun W."/>
        </authorList>
    </citation>
    <scope>NUCLEOTIDE SEQUENCE [LARGE SCALE GENOMIC DNA]</scope>
    <source>
        <strain evidence="3">cv. Malutang</strain>
    </source>
</reference>
<sequence length="209" mass="24101">MLSNEGYRYYIVFIDAYTRYSWMYPLHLKSEALSVFIKFQKLVELQFERKIKTIQADMGGEYLPFVPYLSNIGVHVRFSCPYTHQQNGDPKRKHRSIVETGLTLLAHGGLPLKFWFEAFSTATILIDNLPTPLLGFVSPFEKLFHKKPNYNFFKASQSCAAIYSDVKPADSQLHKSPPCYFDLTMHMHSINNGQAFTRKNLISCIDKVS</sequence>
<dbReference type="PANTHER" id="PTHR42648">
    <property type="entry name" value="TRANSPOSASE, PUTATIVE-RELATED"/>
    <property type="match status" value="1"/>
</dbReference>
<gene>
    <name evidence="2" type="ORF">EZV62_012101</name>
</gene>
<dbReference type="InterPro" id="IPR036397">
    <property type="entry name" value="RNaseH_sf"/>
</dbReference>
<feature type="domain" description="Integrase catalytic" evidence="1">
    <location>
        <begin position="1"/>
        <end position="147"/>
    </location>
</feature>
<name>A0A5C7HVB9_9ROSI</name>
<dbReference type="InterPro" id="IPR001584">
    <property type="entry name" value="Integrase_cat-core"/>
</dbReference>
<dbReference type="EMBL" id="VAHF01000005">
    <property type="protein sequence ID" value="TXG60738.1"/>
    <property type="molecule type" value="Genomic_DNA"/>
</dbReference>
<evidence type="ECO:0000259" key="1">
    <source>
        <dbReference type="PROSITE" id="PS50994"/>
    </source>
</evidence>
<dbReference type="GO" id="GO:0003676">
    <property type="term" value="F:nucleic acid binding"/>
    <property type="evidence" value="ECO:0007669"/>
    <property type="project" value="InterPro"/>
</dbReference>
<comment type="caution">
    <text evidence="2">The sequence shown here is derived from an EMBL/GenBank/DDBJ whole genome shotgun (WGS) entry which is preliminary data.</text>
</comment>
<accession>A0A5C7HVB9</accession>
<dbReference type="InterPro" id="IPR012337">
    <property type="entry name" value="RNaseH-like_sf"/>
</dbReference>
<dbReference type="PROSITE" id="PS50994">
    <property type="entry name" value="INTEGRASE"/>
    <property type="match status" value="1"/>
</dbReference>
<dbReference type="OrthoDB" id="1938465at2759"/>
<dbReference type="Pfam" id="PF00665">
    <property type="entry name" value="rve"/>
    <property type="match status" value="1"/>
</dbReference>
<dbReference type="Gene3D" id="3.30.420.10">
    <property type="entry name" value="Ribonuclease H-like superfamily/Ribonuclease H"/>
    <property type="match status" value="1"/>
</dbReference>
<dbReference type="PANTHER" id="PTHR42648:SF26">
    <property type="entry name" value="INTEGRASE CATALYTIC DOMAIN-CONTAINING PROTEIN"/>
    <property type="match status" value="1"/>
</dbReference>
<keyword evidence="3" id="KW-1185">Reference proteome</keyword>